<dbReference type="GO" id="GO:0005524">
    <property type="term" value="F:ATP binding"/>
    <property type="evidence" value="ECO:0007669"/>
    <property type="project" value="UniProtKB-UniRule"/>
</dbReference>
<evidence type="ECO:0000256" key="5">
    <source>
        <dbReference type="ARBA" id="ARBA00022741"/>
    </source>
</evidence>
<dbReference type="Pfam" id="PF01171">
    <property type="entry name" value="ATP_bind_3"/>
    <property type="match status" value="1"/>
</dbReference>
<dbReference type="InterPro" id="IPR012094">
    <property type="entry name" value="tRNA_Ile_lys_synt"/>
</dbReference>
<comment type="similarity">
    <text evidence="8">Belongs to the tRNA(Ile)-lysidine synthase family.</text>
</comment>
<dbReference type="NCBIfam" id="TIGR02433">
    <property type="entry name" value="lysidine_TilS_C"/>
    <property type="match status" value="1"/>
</dbReference>
<dbReference type="CDD" id="cd01992">
    <property type="entry name" value="TilS_N"/>
    <property type="match status" value="1"/>
</dbReference>
<evidence type="ECO:0000256" key="2">
    <source>
        <dbReference type="ARBA" id="ARBA00022490"/>
    </source>
</evidence>
<dbReference type="SMART" id="SM00977">
    <property type="entry name" value="TilS_C"/>
    <property type="match status" value="1"/>
</dbReference>
<comment type="domain">
    <text evidence="8">The N-terminal region contains the highly conserved SGGXDS motif, predicted to be a P-loop motif involved in ATP binding.</text>
</comment>
<dbReference type="RefSeq" id="WP_039677726.1">
    <property type="nucleotide sequence ID" value="NZ_JALGPP010000004.1"/>
</dbReference>
<sequence>MMEQRFFQLVQKKGYFKYHRRILLAISGGLDSMTLFDWLYKYREKLEVEILLAHINHGVRKESDFEEEELKKIAKKLGVKIFTSSFSGPFSEQKARDFRYTFFKKIMKEEQCTALVTAHHADDQAETIFMRILRGSRLFHISGMKEKQKFANGELIRPLLSFQKSDFPTIFHFEDWTNQENHYLRNRIRNDYFPILEKENPQLKKHLIELGTEISQMQDALAYLTKNIELTNVKEFQYQPYCVQSFLLQTYLKKFPDLQVSKAQFADLLTILNKKSNYSQLIKSDYELYKNYDYFEIRKISPQSDLKEDSILLKYNDIVEYGHYRFSFGKELRGKEIQEVFVSRETEVLLRHRKEQDEIILNQHHKKLRRYFINQKIPIDQRKNAIIIEQNGKILAIAGIVTSDLSKSQKNDIMYNKLYIQNLDR</sequence>
<proteinExistence type="inferred from homology"/>
<protein>
    <recommendedName>
        <fullName evidence="8">tRNA(Ile)-lysidine synthase</fullName>
        <ecNumber evidence="8">6.3.4.19</ecNumber>
    </recommendedName>
    <alternativeName>
        <fullName evidence="8">tRNA(Ile)-2-lysyl-cytidine synthase</fullName>
    </alternativeName>
    <alternativeName>
        <fullName evidence="8">tRNA(Ile)-lysidine synthetase</fullName>
    </alternativeName>
</protein>
<dbReference type="STRING" id="862969.SCI_0012"/>
<dbReference type="eggNOG" id="COG0037">
    <property type="taxonomic scope" value="Bacteria"/>
</dbReference>
<keyword evidence="5 8" id="KW-0547">Nucleotide-binding</keyword>
<gene>
    <name evidence="8" type="primary">tilS</name>
    <name evidence="10" type="ORF">RN79_08560</name>
</gene>
<dbReference type="InterPro" id="IPR011063">
    <property type="entry name" value="TilS/TtcA_N"/>
</dbReference>
<evidence type="ECO:0000256" key="7">
    <source>
        <dbReference type="ARBA" id="ARBA00048539"/>
    </source>
</evidence>
<dbReference type="GO" id="GO:0032267">
    <property type="term" value="F:tRNA(Ile)-lysidine synthase activity"/>
    <property type="evidence" value="ECO:0007669"/>
    <property type="project" value="UniProtKB-EC"/>
</dbReference>
<dbReference type="Pfam" id="PF11734">
    <property type="entry name" value="TilS_C"/>
    <property type="match status" value="1"/>
</dbReference>
<dbReference type="SUPFAM" id="SSF52402">
    <property type="entry name" value="Adenine nucleotide alpha hydrolases-like"/>
    <property type="match status" value="1"/>
</dbReference>
<accession>A0A0C1K2R6</accession>
<organism evidence="10 11">
    <name type="scientific">Streptococcus constellatus</name>
    <dbReference type="NCBI Taxonomy" id="76860"/>
    <lineage>
        <taxon>Bacteria</taxon>
        <taxon>Bacillati</taxon>
        <taxon>Bacillota</taxon>
        <taxon>Bacilli</taxon>
        <taxon>Lactobacillales</taxon>
        <taxon>Streptococcaceae</taxon>
        <taxon>Streptococcus</taxon>
        <taxon>Streptococcus anginosus group</taxon>
    </lineage>
</organism>
<feature type="binding site" evidence="8">
    <location>
        <begin position="27"/>
        <end position="32"/>
    </location>
    <ligand>
        <name>ATP</name>
        <dbReference type="ChEBI" id="CHEBI:30616"/>
    </ligand>
</feature>
<evidence type="ECO:0000256" key="3">
    <source>
        <dbReference type="ARBA" id="ARBA00022598"/>
    </source>
</evidence>
<feature type="domain" description="Lysidine-tRNA(Ile) synthetase C-terminal" evidence="9">
    <location>
        <begin position="348"/>
        <end position="415"/>
    </location>
</feature>
<keyword evidence="2 8" id="KW-0963">Cytoplasm</keyword>
<dbReference type="GO" id="GO:0006400">
    <property type="term" value="P:tRNA modification"/>
    <property type="evidence" value="ECO:0007669"/>
    <property type="project" value="UniProtKB-UniRule"/>
</dbReference>
<comment type="catalytic activity">
    <reaction evidence="7 8">
        <text>cytidine(34) in tRNA(Ile2) + L-lysine + ATP = lysidine(34) in tRNA(Ile2) + AMP + diphosphate + H(+)</text>
        <dbReference type="Rhea" id="RHEA:43744"/>
        <dbReference type="Rhea" id="RHEA-COMP:10625"/>
        <dbReference type="Rhea" id="RHEA-COMP:10670"/>
        <dbReference type="ChEBI" id="CHEBI:15378"/>
        <dbReference type="ChEBI" id="CHEBI:30616"/>
        <dbReference type="ChEBI" id="CHEBI:32551"/>
        <dbReference type="ChEBI" id="CHEBI:33019"/>
        <dbReference type="ChEBI" id="CHEBI:82748"/>
        <dbReference type="ChEBI" id="CHEBI:83665"/>
        <dbReference type="ChEBI" id="CHEBI:456215"/>
        <dbReference type="EC" id="6.3.4.19"/>
    </reaction>
</comment>
<keyword evidence="3 8" id="KW-0436">Ligase</keyword>
<comment type="subcellular location">
    <subcellularLocation>
        <location evidence="1 8">Cytoplasm</location>
    </subcellularLocation>
</comment>
<dbReference type="PANTHER" id="PTHR43033">
    <property type="entry name" value="TRNA(ILE)-LYSIDINE SYNTHASE-RELATED"/>
    <property type="match status" value="1"/>
</dbReference>
<evidence type="ECO:0000313" key="11">
    <source>
        <dbReference type="Proteomes" id="UP000031339"/>
    </source>
</evidence>
<evidence type="ECO:0000256" key="1">
    <source>
        <dbReference type="ARBA" id="ARBA00004496"/>
    </source>
</evidence>
<dbReference type="InterPro" id="IPR014729">
    <property type="entry name" value="Rossmann-like_a/b/a_fold"/>
</dbReference>
<evidence type="ECO:0000256" key="8">
    <source>
        <dbReference type="HAMAP-Rule" id="MF_01161"/>
    </source>
</evidence>
<dbReference type="GO" id="GO:0005737">
    <property type="term" value="C:cytoplasm"/>
    <property type="evidence" value="ECO:0007669"/>
    <property type="project" value="UniProtKB-SubCell"/>
</dbReference>
<dbReference type="OrthoDB" id="9807403at2"/>
<dbReference type="HAMAP" id="MF_01161">
    <property type="entry name" value="tRNA_Ile_lys_synt"/>
    <property type="match status" value="1"/>
</dbReference>
<dbReference type="AlphaFoldDB" id="A0A0C1K2R6"/>
<evidence type="ECO:0000256" key="6">
    <source>
        <dbReference type="ARBA" id="ARBA00022840"/>
    </source>
</evidence>
<comment type="caution">
    <text evidence="10">The sequence shown here is derived from an EMBL/GenBank/DDBJ whole genome shotgun (WGS) entry which is preliminary data.</text>
</comment>
<dbReference type="SUPFAM" id="SSF56037">
    <property type="entry name" value="PheT/TilS domain"/>
    <property type="match status" value="1"/>
</dbReference>
<reference evidence="10 11" key="1">
    <citation type="submission" date="2014-12" db="EMBL/GenBank/DDBJ databases">
        <title>Partial genome sequence of Streptococcus constellatus KCOM 1650 (= ChDC B144).</title>
        <authorList>
            <person name="Kook J.-K."/>
            <person name="Park S.-N."/>
            <person name="Lim Y.K."/>
            <person name="Jo E."/>
        </authorList>
    </citation>
    <scope>NUCLEOTIDE SEQUENCE [LARGE SCALE GENOMIC DNA]</scope>
    <source>
        <strain evidence="10 11">KCOM 1650</strain>
    </source>
</reference>
<dbReference type="NCBIfam" id="TIGR02432">
    <property type="entry name" value="lysidine_TilS_N"/>
    <property type="match status" value="1"/>
</dbReference>
<evidence type="ECO:0000256" key="4">
    <source>
        <dbReference type="ARBA" id="ARBA00022694"/>
    </source>
</evidence>
<evidence type="ECO:0000259" key="9">
    <source>
        <dbReference type="SMART" id="SM00977"/>
    </source>
</evidence>
<dbReference type="Proteomes" id="UP000031339">
    <property type="component" value="Unassembled WGS sequence"/>
</dbReference>
<dbReference type="EC" id="6.3.4.19" evidence="8"/>
<dbReference type="Gene3D" id="3.40.50.620">
    <property type="entry name" value="HUPs"/>
    <property type="match status" value="1"/>
</dbReference>
<comment type="function">
    <text evidence="8">Ligates lysine onto the cytidine present at position 34 of the AUA codon-specific tRNA(Ile) that contains the anticodon CAU, in an ATP-dependent manner. Cytidine is converted to lysidine, thus changing the amino acid specificity of the tRNA from methionine to isoleucine.</text>
</comment>
<name>A0A0C1K2R6_STRCV</name>
<dbReference type="PANTHER" id="PTHR43033:SF1">
    <property type="entry name" value="TRNA(ILE)-LYSIDINE SYNTHASE-RELATED"/>
    <property type="match status" value="1"/>
</dbReference>
<keyword evidence="6 8" id="KW-0067">ATP-binding</keyword>
<dbReference type="EMBL" id="JWIY01000004">
    <property type="protein sequence ID" value="KIC77310.1"/>
    <property type="molecule type" value="Genomic_DNA"/>
</dbReference>
<evidence type="ECO:0000313" key="10">
    <source>
        <dbReference type="EMBL" id="KIC77310.1"/>
    </source>
</evidence>
<keyword evidence="4 8" id="KW-0819">tRNA processing</keyword>
<dbReference type="InterPro" id="IPR012795">
    <property type="entry name" value="tRNA_Ile_lys_synt_N"/>
</dbReference>
<dbReference type="InterPro" id="IPR012796">
    <property type="entry name" value="Lysidine-tRNA-synth_C"/>
</dbReference>